<evidence type="ECO:0000256" key="9">
    <source>
        <dbReference type="ARBA" id="ARBA00052184"/>
    </source>
</evidence>
<dbReference type="VEuPathDB" id="VectorBase:LDEU006533"/>
<evidence type="ECO:0000256" key="3">
    <source>
        <dbReference type="ARBA" id="ARBA00009375"/>
    </source>
</evidence>
<dbReference type="GO" id="GO:0031119">
    <property type="term" value="P:tRNA pseudouridine synthesis"/>
    <property type="evidence" value="ECO:0007669"/>
    <property type="project" value="InterPro"/>
</dbReference>
<feature type="domain" description="Pseudouridine synthase I TruA alpha/beta" evidence="20">
    <location>
        <begin position="162"/>
        <end position="265"/>
    </location>
</feature>
<keyword evidence="6" id="KW-0413">Isomerase</keyword>
<dbReference type="Proteomes" id="UP000288716">
    <property type="component" value="Unassembled WGS sequence"/>
</dbReference>
<dbReference type="GO" id="GO:0160147">
    <property type="term" value="F:tRNA pseudouridine(38-40) synthase activity"/>
    <property type="evidence" value="ECO:0007669"/>
    <property type="project" value="UniProtKB-EC"/>
</dbReference>
<evidence type="ECO:0000313" key="21">
    <source>
        <dbReference type="EMBL" id="RWS25507.1"/>
    </source>
</evidence>
<dbReference type="Pfam" id="PF01416">
    <property type="entry name" value="PseudoU_synth_1"/>
    <property type="match status" value="1"/>
</dbReference>
<comment type="similarity">
    <text evidence="3">Belongs to the tRNA pseudouridine synthase TruA family.</text>
</comment>
<dbReference type="AlphaFoldDB" id="A0A443SDB1"/>
<evidence type="ECO:0000256" key="7">
    <source>
        <dbReference type="ARBA" id="ARBA00023242"/>
    </source>
</evidence>
<evidence type="ECO:0000256" key="10">
    <source>
        <dbReference type="ARBA" id="ARBA00053709"/>
    </source>
</evidence>
<evidence type="ECO:0000256" key="12">
    <source>
        <dbReference type="ARBA" id="ARBA00066509"/>
    </source>
</evidence>
<dbReference type="InterPro" id="IPR041708">
    <property type="entry name" value="PUS1/PUS2-like"/>
</dbReference>
<evidence type="ECO:0000256" key="8">
    <source>
        <dbReference type="ARBA" id="ARBA00036943"/>
    </source>
</evidence>
<evidence type="ECO:0000256" key="5">
    <source>
        <dbReference type="ARBA" id="ARBA00022694"/>
    </source>
</evidence>
<comment type="subcellular location">
    <subcellularLocation>
        <location evidence="2">Nucleus</location>
    </subcellularLocation>
</comment>
<keyword evidence="5" id="KW-0819">tRNA processing</keyword>
<evidence type="ECO:0000256" key="19">
    <source>
        <dbReference type="PIRSR" id="PIRSR641708-2"/>
    </source>
</evidence>
<keyword evidence="4" id="KW-0507">mRNA processing</keyword>
<dbReference type="Gene3D" id="3.30.70.660">
    <property type="entry name" value="Pseudouridine synthase I, catalytic domain, C-terminal subdomain"/>
    <property type="match status" value="1"/>
</dbReference>
<dbReference type="GO" id="GO:0005634">
    <property type="term" value="C:nucleus"/>
    <property type="evidence" value="ECO:0007669"/>
    <property type="project" value="UniProtKB-SubCell"/>
</dbReference>
<evidence type="ECO:0000259" key="20">
    <source>
        <dbReference type="Pfam" id="PF01416"/>
    </source>
</evidence>
<dbReference type="CDD" id="cd02568">
    <property type="entry name" value="PseudoU_synth_PUS1_PUS2"/>
    <property type="match status" value="1"/>
</dbReference>
<dbReference type="EC" id="5.4.99.12" evidence="12"/>
<evidence type="ECO:0000313" key="22">
    <source>
        <dbReference type="Proteomes" id="UP000288716"/>
    </source>
</evidence>
<comment type="catalytic activity">
    <reaction evidence="9">
        <text>uridine(38/39/40) in tRNA = pseudouridine(38/39/40) in tRNA</text>
        <dbReference type="Rhea" id="RHEA:22376"/>
        <dbReference type="Rhea" id="RHEA-COMP:10085"/>
        <dbReference type="Rhea" id="RHEA-COMP:10087"/>
        <dbReference type="ChEBI" id="CHEBI:65314"/>
        <dbReference type="ChEBI" id="CHEBI:65315"/>
        <dbReference type="EC" id="5.4.99.12"/>
    </reaction>
</comment>
<evidence type="ECO:0000256" key="13">
    <source>
        <dbReference type="ARBA" id="ARBA00068582"/>
    </source>
</evidence>
<evidence type="ECO:0000256" key="4">
    <source>
        <dbReference type="ARBA" id="ARBA00022664"/>
    </source>
</evidence>
<dbReference type="GO" id="GO:1990481">
    <property type="term" value="P:mRNA pseudouridine synthesis"/>
    <property type="evidence" value="ECO:0007669"/>
    <property type="project" value="TreeGrafter"/>
</dbReference>
<dbReference type="SUPFAM" id="SSF55120">
    <property type="entry name" value="Pseudouridine synthase"/>
    <property type="match status" value="1"/>
</dbReference>
<dbReference type="PANTHER" id="PTHR11142">
    <property type="entry name" value="PSEUDOURIDYLATE SYNTHASE"/>
    <property type="match status" value="1"/>
</dbReference>
<accession>A0A443SDB1</accession>
<dbReference type="InterPro" id="IPR020103">
    <property type="entry name" value="PsdUridine_synth_cat_dom_sf"/>
</dbReference>
<evidence type="ECO:0000256" key="11">
    <source>
        <dbReference type="ARBA" id="ARBA00064589"/>
    </source>
</evidence>
<comment type="subunit">
    <text evidence="11">Monomer. Forms a complex with RARG and the SRA1 RNA in the nucleus.</text>
</comment>
<feature type="binding site" evidence="19">
    <location>
        <position position="126"/>
    </location>
    <ligand>
        <name>substrate</name>
    </ligand>
</feature>
<keyword evidence="7" id="KW-0539">Nucleus</keyword>
<dbReference type="FunFam" id="3.30.70.580:FF:000002">
    <property type="entry name" value="tRNA pseudouridine synthase"/>
    <property type="match status" value="1"/>
</dbReference>
<dbReference type="GO" id="GO:0006397">
    <property type="term" value="P:mRNA processing"/>
    <property type="evidence" value="ECO:0007669"/>
    <property type="project" value="UniProtKB-KW"/>
</dbReference>
<dbReference type="NCBIfam" id="TIGR00071">
    <property type="entry name" value="hisT_truA"/>
    <property type="match status" value="1"/>
</dbReference>
<feature type="active site" description="Nucleophile" evidence="18">
    <location>
        <position position="70"/>
    </location>
</feature>
<comment type="caution">
    <text evidence="21">The sequence shown here is derived from an EMBL/GenBank/DDBJ whole genome shotgun (WGS) entry which is preliminary data.</text>
</comment>
<proteinExistence type="inferred from homology"/>
<dbReference type="PANTHER" id="PTHR11142:SF4">
    <property type="entry name" value="PSEUDOURIDYLATE SYNTHASE 1 HOMOLOG"/>
    <property type="match status" value="1"/>
</dbReference>
<reference evidence="21 22" key="1">
    <citation type="journal article" date="2018" name="Gigascience">
        <title>Genomes of trombidid mites reveal novel predicted allergens and laterally-transferred genes associated with secondary metabolism.</title>
        <authorList>
            <person name="Dong X."/>
            <person name="Chaisiri K."/>
            <person name="Xia D."/>
            <person name="Armstrong S.D."/>
            <person name="Fang Y."/>
            <person name="Donnelly M.J."/>
            <person name="Kadowaki T."/>
            <person name="McGarry J.W."/>
            <person name="Darby A.C."/>
            <person name="Makepeace B.L."/>
        </authorList>
    </citation>
    <scope>NUCLEOTIDE SEQUENCE [LARGE SCALE GENOMIC DNA]</scope>
    <source>
        <strain evidence="21">UoL-UT</strain>
    </source>
</reference>
<evidence type="ECO:0000256" key="14">
    <source>
        <dbReference type="ARBA" id="ARBA00075153"/>
    </source>
</evidence>
<comment type="catalytic activity">
    <reaction evidence="8">
        <text>a uridine in tRNA = a pseudouridine in tRNA</text>
        <dbReference type="Rhea" id="RHEA:54572"/>
        <dbReference type="Rhea" id="RHEA-COMP:13339"/>
        <dbReference type="Rhea" id="RHEA-COMP:13934"/>
        <dbReference type="ChEBI" id="CHEBI:65314"/>
        <dbReference type="ChEBI" id="CHEBI:65315"/>
    </reaction>
</comment>
<dbReference type="GO" id="GO:0003723">
    <property type="term" value="F:RNA binding"/>
    <property type="evidence" value="ECO:0007669"/>
    <property type="project" value="InterPro"/>
</dbReference>
<evidence type="ECO:0000256" key="16">
    <source>
        <dbReference type="ARBA" id="ARBA00080849"/>
    </source>
</evidence>
<evidence type="ECO:0000256" key="17">
    <source>
        <dbReference type="ARBA" id="ARBA00081344"/>
    </source>
</evidence>
<name>A0A443SDB1_9ACAR</name>
<dbReference type="InterPro" id="IPR020094">
    <property type="entry name" value="TruA/RsuA/RluB/E/F_N"/>
</dbReference>
<comment type="function">
    <text evidence="10">Pseudouridylate synthase that catalyzes pseudouridylation of tRNAs and mRNAs. Acts on positions 27/28 in the anticodon stem and also positions 34 and 36 in the anticodon of an intron containing tRNA. Also catalyzes pseudouridylation of mRNAs: mediates pseudouridylation of mRNAs with the consensus sequence 5'-UGUAG-3'. Acts as a regulator of pre-mRNA splicing by mediating pseudouridylation of pre-mRNAs at locations associated with alternatively spliced regions. Pseudouridylation of pre-mRNAs near splice sites directly regulates mRNA splicing and mRNA 3'-end processing. Involved in regulation of nuclear receptor activity through pseudouridylation of SRA1 mRNA.</text>
</comment>
<dbReference type="InterPro" id="IPR020097">
    <property type="entry name" value="PsdUridine_synth_TruA_a/b_dom"/>
</dbReference>
<comment type="catalytic activity">
    <reaction evidence="1">
        <text>a uridine in mRNA = a pseudouridine in mRNA</text>
        <dbReference type="Rhea" id="RHEA:56644"/>
        <dbReference type="Rhea" id="RHEA-COMP:14658"/>
        <dbReference type="Rhea" id="RHEA-COMP:14659"/>
        <dbReference type="ChEBI" id="CHEBI:65314"/>
        <dbReference type="ChEBI" id="CHEBI:65315"/>
    </reaction>
</comment>
<evidence type="ECO:0000256" key="2">
    <source>
        <dbReference type="ARBA" id="ARBA00004123"/>
    </source>
</evidence>
<dbReference type="STRING" id="299467.A0A443SDB1"/>
<keyword evidence="22" id="KW-1185">Reference proteome</keyword>
<dbReference type="EMBL" id="NCKV01003635">
    <property type="protein sequence ID" value="RWS25507.1"/>
    <property type="molecule type" value="Genomic_DNA"/>
</dbReference>
<evidence type="ECO:0000256" key="6">
    <source>
        <dbReference type="ARBA" id="ARBA00023235"/>
    </source>
</evidence>
<evidence type="ECO:0000256" key="15">
    <source>
        <dbReference type="ARBA" id="ARBA00079087"/>
    </source>
</evidence>
<evidence type="ECO:0000256" key="1">
    <source>
        <dbReference type="ARBA" id="ARBA00001166"/>
    </source>
</evidence>
<dbReference type="InterPro" id="IPR020095">
    <property type="entry name" value="PsdUridine_synth_TruA_C"/>
</dbReference>
<organism evidence="21 22">
    <name type="scientific">Leptotrombidium deliense</name>
    <dbReference type="NCBI Taxonomy" id="299467"/>
    <lineage>
        <taxon>Eukaryota</taxon>
        <taxon>Metazoa</taxon>
        <taxon>Ecdysozoa</taxon>
        <taxon>Arthropoda</taxon>
        <taxon>Chelicerata</taxon>
        <taxon>Arachnida</taxon>
        <taxon>Acari</taxon>
        <taxon>Acariformes</taxon>
        <taxon>Trombidiformes</taxon>
        <taxon>Prostigmata</taxon>
        <taxon>Anystina</taxon>
        <taxon>Parasitengona</taxon>
        <taxon>Trombiculoidea</taxon>
        <taxon>Trombiculidae</taxon>
        <taxon>Leptotrombidium</taxon>
    </lineage>
</organism>
<protein>
    <recommendedName>
        <fullName evidence="13">Pseudouridylate synthase 1 homolog</fullName>
        <ecNumber evidence="12">5.4.99.12</ecNumber>
    </recommendedName>
    <alternativeName>
        <fullName evidence="14">tRNA pseudouridine synthase 1</fullName>
    </alternativeName>
    <alternativeName>
        <fullName evidence="17">tRNA pseudouridine(38-40) synthase</fullName>
    </alternativeName>
    <alternativeName>
        <fullName evidence="15">tRNA pseudouridylate synthase I</fullName>
    </alternativeName>
    <alternativeName>
        <fullName evidence="16">tRNA-uridine isomerase I</fullName>
    </alternativeName>
</protein>
<sequence>MNTSVKRLKLKKYAILISYCGAGYYGLQRNQSLPTIESELLDAFLKSEVITKEQHENPWTIYFQKASRTDKGVSALKQVLSCHLPPNFCEKISQINEYLPEKIRVVSAKKATRYFDSKSYCEARTYNYLMPTYALCPPEELTCEAFRITPELIKRFNELLTLYKGTHNFHNFTSQKYPTDASAMRYIMEMECGEPFEIDGLQLVVIRIKGQSFMLHQIRKMIGLAIGIMRGFANEDVIERSFGFERLDIPKAPGLGLMLDEVHYDKYNQRYASDGIHEGLNWSEYADFLHNFKHKYIYSSIVETEKNEHQMISWLQTLPMHTFGIRERREPKREMTPEEAIIRELQSKGAEPSTDYTKAIVNSGEVFGENRLRMKKARLNEENNELEAKECNDETTLEKNDEIKSEIENDVASKIERENEEIAR</sequence>
<evidence type="ECO:0000256" key="18">
    <source>
        <dbReference type="PIRSR" id="PIRSR641708-1"/>
    </source>
</evidence>
<dbReference type="Gene3D" id="3.30.70.580">
    <property type="entry name" value="Pseudouridine synthase I, catalytic domain, N-terminal subdomain"/>
    <property type="match status" value="1"/>
</dbReference>
<dbReference type="InterPro" id="IPR001406">
    <property type="entry name" value="PsdUridine_synth_TruA"/>
</dbReference>
<dbReference type="OrthoDB" id="10256309at2759"/>
<dbReference type="FunFam" id="3.30.70.660:FF:000002">
    <property type="entry name" value="tRNA pseudouridine synthase"/>
    <property type="match status" value="1"/>
</dbReference>
<gene>
    <name evidence="21" type="ORF">B4U80_00333</name>
</gene>